<dbReference type="SUPFAM" id="SSF48264">
    <property type="entry name" value="Cytochrome P450"/>
    <property type="match status" value="1"/>
</dbReference>
<dbReference type="EMBL" id="CM029039">
    <property type="protein sequence ID" value="KAG2643309.1"/>
    <property type="molecule type" value="Genomic_DNA"/>
</dbReference>
<evidence type="ECO:0000313" key="4">
    <source>
        <dbReference type="EMBL" id="KAG2643309.1"/>
    </source>
</evidence>
<sequence length="482" mass="52206">MTVPTASLPLPPGPVGLPLVGSALHFIGPFGRSPHAVLTRLAGTYGPIVSFRPGTAGDFVAVSSPAAAREALVDNDAALAARFVPDVARARAHSSESLLFLPSSSDLWRQHRAAVGAHLSAGRGLLDGARRVRDRHARGLAARVRARSGAPVKVGEAVLGAVLDVVSGTLFSEDVVGARVRGDHGQPFEDLVAAVLADWTRPNVSDAFPFLAPLDLLGARRRVSRGLTTLYEFLDDEFIERRLAGGVNRSRGDLLDAVLARHAKAELTRSEMTKFFTDIFLATSNTSRITVEWAMALLFKHRDKMEKVQAELAASLGSKDFVEELDLDELPYLRAVVKETLRLQPPAPLLPRMVVADGVSLGGFSVPMGTCVLVNLWAIGRDPTAWPRPEEFVPERFLGDEAADFRGSMDFAYRPFGAGRRMCPGLDFATRLVPLLLASILHKVEWRLPDGMAPEDVDLKDRYSMVLELAEPLRAVPVVSTP</sequence>
<dbReference type="Proteomes" id="UP000823388">
    <property type="component" value="Chromosome 2K"/>
</dbReference>
<dbReference type="InterPro" id="IPR002401">
    <property type="entry name" value="Cyt_P450_E_grp-I"/>
</dbReference>
<dbReference type="OrthoDB" id="2789670at2759"/>
<dbReference type="PROSITE" id="PS00086">
    <property type="entry name" value="CYTOCHROME_P450"/>
    <property type="match status" value="1"/>
</dbReference>
<evidence type="ECO:0008006" key="6">
    <source>
        <dbReference type="Google" id="ProtNLM"/>
    </source>
</evidence>
<organism evidence="4 5">
    <name type="scientific">Panicum virgatum</name>
    <name type="common">Blackwell switchgrass</name>
    <dbReference type="NCBI Taxonomy" id="38727"/>
    <lineage>
        <taxon>Eukaryota</taxon>
        <taxon>Viridiplantae</taxon>
        <taxon>Streptophyta</taxon>
        <taxon>Embryophyta</taxon>
        <taxon>Tracheophyta</taxon>
        <taxon>Spermatophyta</taxon>
        <taxon>Magnoliopsida</taxon>
        <taxon>Liliopsida</taxon>
        <taxon>Poales</taxon>
        <taxon>Poaceae</taxon>
        <taxon>PACMAD clade</taxon>
        <taxon>Panicoideae</taxon>
        <taxon>Panicodae</taxon>
        <taxon>Paniceae</taxon>
        <taxon>Panicinae</taxon>
        <taxon>Panicum</taxon>
        <taxon>Panicum sect. Hiantes</taxon>
    </lineage>
</organism>
<dbReference type="InterPro" id="IPR001128">
    <property type="entry name" value="Cyt_P450"/>
</dbReference>
<comment type="similarity">
    <text evidence="1 3">Belongs to the cytochrome P450 family.</text>
</comment>
<evidence type="ECO:0000313" key="5">
    <source>
        <dbReference type="Proteomes" id="UP000823388"/>
    </source>
</evidence>
<dbReference type="GO" id="GO:0016705">
    <property type="term" value="F:oxidoreductase activity, acting on paired donors, with incorporation or reduction of molecular oxygen"/>
    <property type="evidence" value="ECO:0007669"/>
    <property type="project" value="InterPro"/>
</dbReference>
<reference evidence="4" key="1">
    <citation type="submission" date="2020-05" db="EMBL/GenBank/DDBJ databases">
        <title>WGS assembly of Panicum virgatum.</title>
        <authorList>
            <person name="Lovell J.T."/>
            <person name="Jenkins J."/>
            <person name="Shu S."/>
            <person name="Juenger T.E."/>
            <person name="Schmutz J."/>
        </authorList>
    </citation>
    <scope>NUCLEOTIDE SEQUENCE</scope>
    <source>
        <strain evidence="4">AP13</strain>
    </source>
</reference>
<proteinExistence type="inferred from homology"/>
<keyword evidence="2 3" id="KW-0349">Heme</keyword>
<evidence type="ECO:0000256" key="1">
    <source>
        <dbReference type="ARBA" id="ARBA00010617"/>
    </source>
</evidence>
<dbReference type="Pfam" id="PF00067">
    <property type="entry name" value="p450"/>
    <property type="match status" value="1"/>
</dbReference>
<evidence type="ECO:0000256" key="3">
    <source>
        <dbReference type="RuleBase" id="RU000461"/>
    </source>
</evidence>
<dbReference type="AlphaFoldDB" id="A0A8T0WJK5"/>
<name>A0A8T0WJK5_PANVG</name>
<dbReference type="PANTHER" id="PTHR47950">
    <property type="entry name" value="CYTOCHROME P450, FAMILY 76, SUBFAMILY C, POLYPEPTIDE 5-RELATED"/>
    <property type="match status" value="1"/>
</dbReference>
<keyword evidence="2 3" id="KW-0408">Iron</keyword>
<dbReference type="InterPro" id="IPR036396">
    <property type="entry name" value="Cyt_P450_sf"/>
</dbReference>
<dbReference type="Gene3D" id="1.10.630.10">
    <property type="entry name" value="Cytochrome P450"/>
    <property type="match status" value="1"/>
</dbReference>
<dbReference type="GO" id="GO:0004497">
    <property type="term" value="F:monooxygenase activity"/>
    <property type="evidence" value="ECO:0007669"/>
    <property type="project" value="UniProtKB-KW"/>
</dbReference>
<evidence type="ECO:0000256" key="2">
    <source>
        <dbReference type="PIRSR" id="PIRSR602401-1"/>
    </source>
</evidence>
<dbReference type="PRINTS" id="PR00463">
    <property type="entry name" value="EP450I"/>
</dbReference>
<dbReference type="GO" id="GO:0020037">
    <property type="term" value="F:heme binding"/>
    <property type="evidence" value="ECO:0007669"/>
    <property type="project" value="InterPro"/>
</dbReference>
<keyword evidence="5" id="KW-1185">Reference proteome</keyword>
<gene>
    <name evidence="4" type="ORF">PVAP13_2KG300700</name>
</gene>
<protein>
    <recommendedName>
        <fullName evidence="6">Cytochrome P450</fullName>
    </recommendedName>
</protein>
<keyword evidence="3" id="KW-0503">Monooxygenase</keyword>
<dbReference type="PRINTS" id="PR00385">
    <property type="entry name" value="P450"/>
</dbReference>
<dbReference type="PANTHER" id="PTHR47950:SF48">
    <property type="entry name" value="CYTOCHROME P450 FAMILY PROTEIN, EXPRESSED"/>
    <property type="match status" value="1"/>
</dbReference>
<keyword evidence="3" id="KW-0560">Oxidoreductase</keyword>
<feature type="binding site" description="axial binding residue" evidence="2">
    <location>
        <position position="423"/>
    </location>
    <ligand>
        <name>heme</name>
        <dbReference type="ChEBI" id="CHEBI:30413"/>
    </ligand>
    <ligandPart>
        <name>Fe</name>
        <dbReference type="ChEBI" id="CHEBI:18248"/>
    </ligandPart>
</feature>
<comment type="cofactor">
    <cofactor evidence="2">
        <name>heme</name>
        <dbReference type="ChEBI" id="CHEBI:30413"/>
    </cofactor>
</comment>
<dbReference type="InterPro" id="IPR017972">
    <property type="entry name" value="Cyt_P450_CS"/>
</dbReference>
<keyword evidence="2 3" id="KW-0479">Metal-binding</keyword>
<comment type="caution">
    <text evidence="4">The sequence shown here is derived from an EMBL/GenBank/DDBJ whole genome shotgun (WGS) entry which is preliminary data.</text>
</comment>
<dbReference type="GO" id="GO:0005506">
    <property type="term" value="F:iron ion binding"/>
    <property type="evidence" value="ECO:0007669"/>
    <property type="project" value="InterPro"/>
</dbReference>
<accession>A0A8T0WJK5</accession>